<reference evidence="1 2" key="1">
    <citation type="journal article" date="2019" name="Nat. Microbiol.">
        <title>Mediterranean grassland soil C-N compound turnover is dependent on rainfall and depth, and is mediated by genomically divergent microorganisms.</title>
        <authorList>
            <person name="Diamond S."/>
            <person name="Andeer P.F."/>
            <person name="Li Z."/>
            <person name="Crits-Christoph A."/>
            <person name="Burstein D."/>
            <person name="Anantharaman K."/>
            <person name="Lane K.R."/>
            <person name="Thomas B.C."/>
            <person name="Pan C."/>
            <person name="Northen T.R."/>
            <person name="Banfield J.F."/>
        </authorList>
    </citation>
    <scope>NUCLEOTIDE SEQUENCE [LARGE SCALE GENOMIC DNA]</scope>
    <source>
        <strain evidence="1">NP_5</strain>
    </source>
</reference>
<organism evidence="1 2">
    <name type="scientific">Candidatus Segetimicrobium genomatis</name>
    <dbReference type="NCBI Taxonomy" id="2569760"/>
    <lineage>
        <taxon>Bacteria</taxon>
        <taxon>Bacillati</taxon>
        <taxon>Candidatus Sysuimicrobiota</taxon>
        <taxon>Candidatus Sysuimicrobiia</taxon>
        <taxon>Candidatus Sysuimicrobiales</taxon>
        <taxon>Candidatus Segetimicrobiaceae</taxon>
        <taxon>Candidatus Segetimicrobium</taxon>
    </lineage>
</organism>
<dbReference type="Gene3D" id="2.120.10.90">
    <property type="entry name" value="DNA gyrase/topoisomerase IV, subunit A, C-terminal"/>
    <property type="match status" value="1"/>
</dbReference>
<name>A0A537LNZ1_9BACT</name>
<dbReference type="GO" id="GO:0003677">
    <property type="term" value="F:DNA binding"/>
    <property type="evidence" value="ECO:0007669"/>
    <property type="project" value="InterPro"/>
</dbReference>
<dbReference type="AlphaFoldDB" id="A0A537LNZ1"/>
<dbReference type="GO" id="GO:0009330">
    <property type="term" value="C:DNA topoisomerase type II (double strand cut, ATP-hydrolyzing) complex"/>
    <property type="evidence" value="ECO:0007669"/>
    <property type="project" value="TreeGrafter"/>
</dbReference>
<dbReference type="EMBL" id="VBAM01000335">
    <property type="protein sequence ID" value="TMJ09738.1"/>
    <property type="molecule type" value="Genomic_DNA"/>
</dbReference>
<dbReference type="GO" id="GO:0006265">
    <property type="term" value="P:DNA topological change"/>
    <property type="evidence" value="ECO:0007669"/>
    <property type="project" value="InterPro"/>
</dbReference>
<dbReference type="InterPro" id="IPR006691">
    <property type="entry name" value="GyrA/parC_rep"/>
</dbReference>
<dbReference type="InterPro" id="IPR035516">
    <property type="entry name" value="Gyrase/topoIV_suA_C"/>
</dbReference>
<evidence type="ECO:0000313" key="1">
    <source>
        <dbReference type="EMBL" id="TMJ09738.1"/>
    </source>
</evidence>
<dbReference type="GO" id="GO:0003918">
    <property type="term" value="F:DNA topoisomerase type II (double strand cut, ATP-hydrolyzing) activity"/>
    <property type="evidence" value="ECO:0007669"/>
    <property type="project" value="TreeGrafter"/>
</dbReference>
<evidence type="ECO:0008006" key="3">
    <source>
        <dbReference type="Google" id="ProtNLM"/>
    </source>
</evidence>
<comment type="caution">
    <text evidence="1">The sequence shown here is derived from an EMBL/GenBank/DDBJ whole genome shotgun (WGS) entry which is preliminary data.</text>
</comment>
<dbReference type="InterPro" id="IPR050220">
    <property type="entry name" value="Type_II_DNA_Topoisomerases"/>
</dbReference>
<protein>
    <recommendedName>
        <fullName evidence="3">DNA gyrase subunit A</fullName>
    </recommendedName>
</protein>
<dbReference type="Proteomes" id="UP000320393">
    <property type="component" value="Unassembled WGS sequence"/>
</dbReference>
<gene>
    <name evidence="1" type="ORF">E6H02_08805</name>
</gene>
<proteinExistence type="predicted"/>
<dbReference type="PANTHER" id="PTHR43493:SF5">
    <property type="entry name" value="DNA GYRASE SUBUNIT A, CHLOROPLASTIC_MITOCHONDRIAL"/>
    <property type="match status" value="1"/>
</dbReference>
<dbReference type="GO" id="GO:0005524">
    <property type="term" value="F:ATP binding"/>
    <property type="evidence" value="ECO:0007669"/>
    <property type="project" value="InterPro"/>
</dbReference>
<dbReference type="Pfam" id="PF03989">
    <property type="entry name" value="DNA_gyraseA_C"/>
    <property type="match status" value="2"/>
</dbReference>
<dbReference type="PANTHER" id="PTHR43493">
    <property type="entry name" value="DNA GYRASE/TOPOISOMERASE SUBUNIT A"/>
    <property type="match status" value="1"/>
</dbReference>
<sequence length="120" mass="12728">MVGMAKSGEGQYLLVATELGLGKRTLLSQYRLQRRGGSGVRSIRLTPRTGSVAAIRAVNDQDEMLIITAQGIVSRLLVKDISAQGREAQGVRLQRLDEGDRVSAIAPIAVAEEPAGDASV</sequence>
<evidence type="ECO:0000313" key="2">
    <source>
        <dbReference type="Proteomes" id="UP000320393"/>
    </source>
</evidence>
<accession>A0A537LNZ1</accession>
<dbReference type="SUPFAM" id="SSF101904">
    <property type="entry name" value="GyrA/ParC C-terminal domain-like"/>
    <property type="match status" value="1"/>
</dbReference>